<dbReference type="EMBL" id="CP144753">
    <property type="protein sequence ID" value="WVZ94272.1"/>
    <property type="molecule type" value="Genomic_DNA"/>
</dbReference>
<dbReference type="Proteomes" id="UP001341281">
    <property type="component" value="Chromosome 09"/>
</dbReference>
<sequence>MRTTSITTISESGHCSCLQSARVGRAMLILIVVGATVLARTQAGHRHLIRIGNTTSRYILKVLGKEEFMADGKPVLKEVVSKCGGLPKVIVEIANLMKRKTKLKELATYINNKFMQELKSSREFGGLPDLFYCMQCYIPNCPDFLKTCIFYLSIFSTELPIRRRRGGLQRGTQETAIKNLLSRTAPHWESIIQQPSSVDLGDTRLMSWQINGFFREYIISERLEDNHVFELDGSCTMATERTGRHFVISKSWDREKIVFKSIDFSKLRSQTVSGTWESFFVSEGMKLLRVLDLEAVTEGDVNYSDLKKIVKCFPRLKFLSLRGRSEIRRLPSSVGDLRQLQTLDIRHTSIDTLPVNITKLQSLAACSTSELAPLRRQTRRNHQHHIFCCPGCQAAVDVGYPRSSHPISLP</sequence>
<dbReference type="SUPFAM" id="SSF52047">
    <property type="entry name" value="RNI-like"/>
    <property type="match status" value="1"/>
</dbReference>
<feature type="domain" description="Disease resistance R13L4/SHOC-2-like LRR" evidence="2">
    <location>
        <begin position="267"/>
        <end position="364"/>
    </location>
</feature>
<keyword evidence="1" id="KW-0677">Repeat</keyword>
<keyword evidence="4" id="KW-1185">Reference proteome</keyword>
<dbReference type="PANTHER" id="PTHR23155:SF1135">
    <property type="entry name" value="OS08G0246300 PROTEIN"/>
    <property type="match status" value="1"/>
</dbReference>
<protein>
    <recommendedName>
        <fullName evidence="2">Disease resistance R13L4/SHOC-2-like LRR domain-containing protein</fullName>
    </recommendedName>
</protein>
<dbReference type="Pfam" id="PF23598">
    <property type="entry name" value="LRR_14"/>
    <property type="match status" value="1"/>
</dbReference>
<reference evidence="3 4" key="1">
    <citation type="submission" date="2024-02" db="EMBL/GenBank/DDBJ databases">
        <title>High-quality chromosome-scale genome assembly of Pensacola bahiagrass (Paspalum notatum Flugge var. saurae).</title>
        <authorList>
            <person name="Vega J.M."/>
            <person name="Podio M."/>
            <person name="Orjuela J."/>
            <person name="Siena L.A."/>
            <person name="Pessino S.C."/>
            <person name="Combes M.C."/>
            <person name="Mariac C."/>
            <person name="Albertini E."/>
            <person name="Pupilli F."/>
            <person name="Ortiz J.P.A."/>
            <person name="Leblanc O."/>
        </authorList>
    </citation>
    <scope>NUCLEOTIDE SEQUENCE [LARGE SCALE GENOMIC DNA]</scope>
    <source>
        <strain evidence="3">R1</strain>
        <tissue evidence="3">Leaf</tissue>
    </source>
</reference>
<evidence type="ECO:0000313" key="4">
    <source>
        <dbReference type="Proteomes" id="UP001341281"/>
    </source>
</evidence>
<name>A0AAQ3XFB3_PASNO</name>
<dbReference type="InterPro" id="IPR044974">
    <property type="entry name" value="Disease_R_plants"/>
</dbReference>
<dbReference type="Gene3D" id="3.80.10.10">
    <property type="entry name" value="Ribonuclease Inhibitor"/>
    <property type="match status" value="1"/>
</dbReference>
<gene>
    <name evidence="3" type="ORF">U9M48_040178</name>
</gene>
<organism evidence="3 4">
    <name type="scientific">Paspalum notatum var. saurae</name>
    <dbReference type="NCBI Taxonomy" id="547442"/>
    <lineage>
        <taxon>Eukaryota</taxon>
        <taxon>Viridiplantae</taxon>
        <taxon>Streptophyta</taxon>
        <taxon>Embryophyta</taxon>
        <taxon>Tracheophyta</taxon>
        <taxon>Spermatophyta</taxon>
        <taxon>Magnoliopsida</taxon>
        <taxon>Liliopsida</taxon>
        <taxon>Poales</taxon>
        <taxon>Poaceae</taxon>
        <taxon>PACMAD clade</taxon>
        <taxon>Panicoideae</taxon>
        <taxon>Andropogonodae</taxon>
        <taxon>Paspaleae</taxon>
        <taxon>Paspalinae</taxon>
        <taxon>Paspalum</taxon>
    </lineage>
</organism>
<dbReference type="PANTHER" id="PTHR23155">
    <property type="entry name" value="DISEASE RESISTANCE PROTEIN RP"/>
    <property type="match status" value="1"/>
</dbReference>
<evidence type="ECO:0000259" key="2">
    <source>
        <dbReference type="Pfam" id="PF23598"/>
    </source>
</evidence>
<evidence type="ECO:0000313" key="3">
    <source>
        <dbReference type="EMBL" id="WVZ94272.1"/>
    </source>
</evidence>
<dbReference type="InterPro" id="IPR055414">
    <property type="entry name" value="LRR_R13L4/SHOC2-like"/>
</dbReference>
<dbReference type="AlphaFoldDB" id="A0AAQ3XFB3"/>
<accession>A0AAQ3XFB3</accession>
<dbReference type="GO" id="GO:0098542">
    <property type="term" value="P:defense response to other organism"/>
    <property type="evidence" value="ECO:0007669"/>
    <property type="project" value="TreeGrafter"/>
</dbReference>
<proteinExistence type="predicted"/>
<evidence type="ECO:0000256" key="1">
    <source>
        <dbReference type="ARBA" id="ARBA00022737"/>
    </source>
</evidence>
<dbReference type="InterPro" id="IPR032675">
    <property type="entry name" value="LRR_dom_sf"/>
</dbReference>